<evidence type="ECO:0000256" key="11">
    <source>
        <dbReference type="ARBA" id="ARBA00022984"/>
    </source>
</evidence>
<comment type="catalytic activity">
    <reaction evidence="15 18">
        <text>alpha-D-glucosamine 1-phosphate + acetyl-CoA = N-acetyl-alpha-D-glucosamine 1-phosphate + CoA + H(+)</text>
        <dbReference type="Rhea" id="RHEA:13725"/>
        <dbReference type="ChEBI" id="CHEBI:15378"/>
        <dbReference type="ChEBI" id="CHEBI:57287"/>
        <dbReference type="ChEBI" id="CHEBI:57288"/>
        <dbReference type="ChEBI" id="CHEBI:57776"/>
        <dbReference type="ChEBI" id="CHEBI:58516"/>
        <dbReference type="EC" id="2.3.1.157"/>
    </reaction>
</comment>
<feature type="binding site" evidence="18">
    <location>
        <begin position="395"/>
        <end position="396"/>
    </location>
    <ligand>
        <name>acetyl-CoA</name>
        <dbReference type="ChEBI" id="CHEBI:57288"/>
    </ligand>
</feature>
<evidence type="ECO:0000256" key="7">
    <source>
        <dbReference type="ARBA" id="ARBA00022723"/>
    </source>
</evidence>
<feature type="binding site" evidence="18">
    <location>
        <position position="389"/>
    </location>
    <ligand>
        <name>acetyl-CoA</name>
        <dbReference type="ChEBI" id="CHEBI:57288"/>
    </ligand>
</feature>
<dbReference type="GO" id="GO:0019134">
    <property type="term" value="F:glucosamine-1-phosphate N-acetyltransferase activity"/>
    <property type="evidence" value="ECO:0007669"/>
    <property type="project" value="UniProtKB-UniRule"/>
</dbReference>
<dbReference type="Proteomes" id="UP001431656">
    <property type="component" value="Chromosome"/>
</dbReference>
<evidence type="ECO:0000313" key="20">
    <source>
        <dbReference type="EMBL" id="BEH02653.1"/>
    </source>
</evidence>
<dbReference type="CDD" id="cd02540">
    <property type="entry name" value="GT2_GlmU_N_bac"/>
    <property type="match status" value="1"/>
</dbReference>
<dbReference type="SUPFAM" id="SSF53448">
    <property type="entry name" value="Nucleotide-diphospho-sugar transferases"/>
    <property type="match status" value="1"/>
</dbReference>
<organism evidence="20 21">
    <name type="scientific">Brooklawnia propionicigenes</name>
    <dbReference type="NCBI Taxonomy" id="3041175"/>
    <lineage>
        <taxon>Bacteria</taxon>
        <taxon>Bacillati</taxon>
        <taxon>Actinomycetota</taxon>
        <taxon>Actinomycetes</taxon>
        <taxon>Propionibacteriales</taxon>
        <taxon>Propionibacteriaceae</taxon>
        <taxon>Brooklawnia</taxon>
    </lineage>
</organism>
<dbReference type="EC" id="2.7.7.23" evidence="18"/>
<feature type="binding site" evidence="18">
    <location>
        <position position="83"/>
    </location>
    <ligand>
        <name>UDP-N-acetyl-alpha-D-glucosamine</name>
        <dbReference type="ChEBI" id="CHEBI:57705"/>
    </ligand>
</feature>
<dbReference type="InterPro" id="IPR001451">
    <property type="entry name" value="Hexapep"/>
</dbReference>
<dbReference type="EC" id="2.3.1.157" evidence="18"/>
<dbReference type="GO" id="GO:0016020">
    <property type="term" value="C:membrane"/>
    <property type="evidence" value="ECO:0007669"/>
    <property type="project" value="GOC"/>
</dbReference>
<evidence type="ECO:0000256" key="16">
    <source>
        <dbReference type="ARBA" id="ARBA00048493"/>
    </source>
</evidence>
<dbReference type="GO" id="GO:0008360">
    <property type="term" value="P:regulation of cell shape"/>
    <property type="evidence" value="ECO:0007669"/>
    <property type="project" value="UniProtKB-KW"/>
</dbReference>
<keyword evidence="8 18" id="KW-0677">Repeat</keyword>
<feature type="binding site" evidence="18">
    <location>
        <position position="150"/>
    </location>
    <ligand>
        <name>UDP-N-acetyl-alpha-D-glucosamine</name>
        <dbReference type="ChEBI" id="CHEBI:57705"/>
    </ligand>
</feature>
<comment type="pathway">
    <text evidence="18">Nucleotide-sugar biosynthesis; UDP-N-acetyl-alpha-D-glucosamine biosynthesis; UDP-N-acetyl-alpha-D-glucosamine from N-acetyl-alpha-D-glucosamine 1-phosphate: step 1/1.</text>
</comment>
<feature type="binding site" evidence="18">
    <location>
        <position position="449"/>
    </location>
    <ligand>
        <name>acetyl-CoA</name>
        <dbReference type="ChEBI" id="CHEBI:57288"/>
    </ligand>
</feature>
<feature type="binding site" evidence="18">
    <location>
        <begin position="88"/>
        <end position="89"/>
    </location>
    <ligand>
        <name>UDP-N-acetyl-alpha-D-glucosamine</name>
        <dbReference type="ChEBI" id="CHEBI:57705"/>
    </ligand>
</feature>
<protein>
    <recommendedName>
        <fullName evidence="18">Bifunctional protein GlmU</fullName>
    </recommendedName>
    <domain>
        <recommendedName>
            <fullName evidence="18">UDP-N-acetylglucosamine pyrophosphorylase</fullName>
            <ecNumber evidence="18">2.7.7.23</ecNumber>
        </recommendedName>
        <alternativeName>
            <fullName evidence="18">N-acetylglucosamine-1-phosphate uridyltransferase</fullName>
        </alternativeName>
    </domain>
    <domain>
        <recommendedName>
            <fullName evidence="18">Glucosamine-1-phosphate N-acetyltransferase</fullName>
            <ecNumber evidence="18">2.3.1.157</ecNumber>
        </recommendedName>
    </domain>
</protein>
<feature type="binding site" evidence="18">
    <location>
        <position position="432"/>
    </location>
    <ligand>
        <name>acetyl-CoA</name>
        <dbReference type="ChEBI" id="CHEBI:57288"/>
    </ligand>
</feature>
<feature type="binding site" evidence="18">
    <location>
        <position position="386"/>
    </location>
    <ligand>
        <name>UDP-N-acetyl-alpha-D-glucosamine</name>
        <dbReference type="ChEBI" id="CHEBI:57705"/>
    </ligand>
</feature>
<dbReference type="InterPro" id="IPR005882">
    <property type="entry name" value="Bifunctional_GlmU"/>
</dbReference>
<evidence type="ECO:0000256" key="8">
    <source>
        <dbReference type="ARBA" id="ARBA00022737"/>
    </source>
</evidence>
<reference evidence="20" key="1">
    <citation type="journal article" date="2024" name="Int. J. Syst. Evol. Microbiol.">
        <title>Brooklawnia propionicigenes sp. nov., a facultatively anaerobic, propionate-producing bacterium isolated from a methanogenic reactor treating waste from cattle farms.</title>
        <authorList>
            <person name="Akita Y."/>
            <person name="Ueki A."/>
            <person name="Tonouchi A."/>
            <person name="Sugawara Y."/>
            <person name="Honma S."/>
            <person name="Kaku N."/>
            <person name="Ueki K."/>
        </authorList>
    </citation>
    <scope>NUCLEOTIDE SEQUENCE</scope>
    <source>
        <strain evidence="20">SH051</strain>
    </source>
</reference>
<dbReference type="SUPFAM" id="SSF51161">
    <property type="entry name" value="Trimeric LpxA-like enzymes"/>
    <property type="match status" value="1"/>
</dbReference>
<keyword evidence="9 18" id="KW-0460">Magnesium</keyword>
<dbReference type="GO" id="GO:0006048">
    <property type="term" value="P:UDP-N-acetylglucosamine biosynthetic process"/>
    <property type="evidence" value="ECO:0007669"/>
    <property type="project" value="InterPro"/>
</dbReference>
<dbReference type="GO" id="GO:0009245">
    <property type="term" value="P:lipid A biosynthetic process"/>
    <property type="evidence" value="ECO:0007669"/>
    <property type="project" value="UniProtKB-UniRule"/>
</dbReference>
<feature type="binding site" evidence="18">
    <location>
        <position position="30"/>
    </location>
    <ligand>
        <name>UDP-N-acetyl-alpha-D-glucosamine</name>
        <dbReference type="ChEBI" id="CHEBI:57705"/>
    </ligand>
</feature>
<keyword evidence="13 18" id="KW-0012">Acyltransferase</keyword>
<comment type="similarity">
    <text evidence="2 18">In the C-terminal section; belongs to the transferase hexapeptide repeat family.</text>
</comment>
<dbReference type="Pfam" id="PF00132">
    <property type="entry name" value="Hexapep"/>
    <property type="match status" value="1"/>
</dbReference>
<feature type="region of interest" description="N-acetyltransferase" evidence="18">
    <location>
        <begin position="261"/>
        <end position="499"/>
    </location>
</feature>
<feature type="binding site" evidence="18">
    <location>
        <begin position="111"/>
        <end position="113"/>
    </location>
    <ligand>
        <name>UDP-N-acetyl-alpha-D-glucosamine</name>
        <dbReference type="ChEBI" id="CHEBI:57705"/>
    </ligand>
</feature>
<dbReference type="InterPro" id="IPR050065">
    <property type="entry name" value="GlmU-like"/>
</dbReference>
<evidence type="ECO:0000256" key="17">
    <source>
        <dbReference type="ARBA" id="ARBA00049628"/>
    </source>
</evidence>
<evidence type="ECO:0000256" key="10">
    <source>
        <dbReference type="ARBA" id="ARBA00022960"/>
    </source>
</evidence>
<feature type="region of interest" description="Linker" evidence="18">
    <location>
        <begin position="240"/>
        <end position="260"/>
    </location>
</feature>
<feature type="binding site" evidence="18">
    <location>
        <position position="360"/>
    </location>
    <ligand>
        <name>UDP-N-acetyl-alpha-D-glucosamine</name>
        <dbReference type="ChEBI" id="CHEBI:57705"/>
    </ligand>
</feature>
<dbReference type="PANTHER" id="PTHR43584:SF3">
    <property type="entry name" value="BIFUNCTIONAL PROTEIN GLMU"/>
    <property type="match status" value="1"/>
</dbReference>
<dbReference type="InterPro" id="IPR018357">
    <property type="entry name" value="Hexapep_transf_CS"/>
</dbReference>
<keyword evidence="7 18" id="KW-0479">Metal-binding</keyword>
<feature type="binding site" evidence="18">
    <location>
        <position position="237"/>
    </location>
    <ligand>
        <name>Mg(2+)</name>
        <dbReference type="ChEBI" id="CHEBI:18420"/>
    </ligand>
</feature>
<feature type="region of interest" description="Pyrophosphorylase" evidence="18">
    <location>
        <begin position="1"/>
        <end position="239"/>
    </location>
</feature>
<feature type="binding site" evidence="18">
    <location>
        <position position="414"/>
    </location>
    <ligand>
        <name>acetyl-CoA</name>
        <dbReference type="ChEBI" id="CHEBI:57288"/>
    </ligand>
</feature>
<evidence type="ECO:0000256" key="3">
    <source>
        <dbReference type="ARBA" id="ARBA00007947"/>
    </source>
</evidence>
<dbReference type="InterPro" id="IPR038009">
    <property type="entry name" value="GlmU_C_LbH"/>
</dbReference>
<keyword evidence="12 18" id="KW-0511">Multifunctional enzyme</keyword>
<dbReference type="PANTHER" id="PTHR43584">
    <property type="entry name" value="NUCLEOTIDYL TRANSFERASE"/>
    <property type="match status" value="1"/>
</dbReference>
<comment type="similarity">
    <text evidence="3 18">In the N-terminal section; belongs to the N-acetylglucosamine-1-phosphate uridyltransferase family.</text>
</comment>
<evidence type="ECO:0000256" key="6">
    <source>
        <dbReference type="ARBA" id="ARBA00022695"/>
    </source>
</evidence>
<comment type="catalytic activity">
    <reaction evidence="16 18">
        <text>N-acetyl-alpha-D-glucosamine 1-phosphate + UTP + H(+) = UDP-N-acetyl-alpha-D-glucosamine + diphosphate</text>
        <dbReference type="Rhea" id="RHEA:13509"/>
        <dbReference type="ChEBI" id="CHEBI:15378"/>
        <dbReference type="ChEBI" id="CHEBI:33019"/>
        <dbReference type="ChEBI" id="CHEBI:46398"/>
        <dbReference type="ChEBI" id="CHEBI:57705"/>
        <dbReference type="ChEBI" id="CHEBI:57776"/>
        <dbReference type="EC" id="2.7.7.23"/>
    </reaction>
</comment>
<comment type="cofactor">
    <cofactor evidence="18">
        <name>Mg(2+)</name>
        <dbReference type="ChEBI" id="CHEBI:18420"/>
    </cofactor>
    <text evidence="18">Binds 1 Mg(2+) ion per subunit.</text>
</comment>
<dbReference type="EMBL" id="AP028056">
    <property type="protein sequence ID" value="BEH02653.1"/>
    <property type="molecule type" value="Genomic_DNA"/>
</dbReference>
<comment type="function">
    <text evidence="17 18">Catalyzes the last two sequential reactions in the de novo biosynthetic pathway for UDP-N-acetylglucosamine (UDP-GlcNAc). The C-terminal domain catalyzes the transfer of acetyl group from acetyl coenzyme A to glucosamine-1-phosphate (GlcN-1-P) to produce N-acetylglucosamine-1-phosphate (GlcNAc-1-P), which is converted into UDP-GlcNAc by the transfer of uridine 5-monophosphate (from uridine 5-triphosphate), a reaction catalyzed by the N-terminal domain.</text>
</comment>
<dbReference type="GO" id="GO:0000902">
    <property type="term" value="P:cell morphogenesis"/>
    <property type="evidence" value="ECO:0007669"/>
    <property type="project" value="UniProtKB-UniRule"/>
</dbReference>
<feature type="binding site" evidence="18">
    <location>
        <position position="164"/>
    </location>
    <ligand>
        <name>UDP-N-acetyl-alpha-D-glucosamine</name>
        <dbReference type="ChEBI" id="CHEBI:57705"/>
    </ligand>
</feature>
<dbReference type="CDD" id="cd03353">
    <property type="entry name" value="LbH_GlmU_C"/>
    <property type="match status" value="1"/>
</dbReference>
<evidence type="ECO:0000256" key="2">
    <source>
        <dbReference type="ARBA" id="ARBA00007707"/>
    </source>
</evidence>
<feature type="binding site" evidence="18">
    <location>
        <position position="375"/>
    </location>
    <ligand>
        <name>UDP-N-acetyl-alpha-D-glucosamine</name>
        <dbReference type="ChEBI" id="CHEBI:57705"/>
    </ligand>
</feature>
<evidence type="ECO:0000256" key="4">
    <source>
        <dbReference type="ARBA" id="ARBA00022490"/>
    </source>
</evidence>
<dbReference type="Gene3D" id="3.90.550.10">
    <property type="entry name" value="Spore Coat Polysaccharide Biosynthesis Protein SpsA, Chain A"/>
    <property type="match status" value="1"/>
</dbReference>
<evidence type="ECO:0000256" key="9">
    <source>
        <dbReference type="ARBA" id="ARBA00022842"/>
    </source>
</evidence>
<accession>A0AAN0MH50</accession>
<dbReference type="GO" id="GO:0009252">
    <property type="term" value="P:peptidoglycan biosynthetic process"/>
    <property type="evidence" value="ECO:0007669"/>
    <property type="project" value="UniProtKB-UniRule"/>
</dbReference>
<dbReference type="InterPro" id="IPR029044">
    <property type="entry name" value="Nucleotide-diphossugar_trans"/>
</dbReference>
<evidence type="ECO:0000256" key="15">
    <source>
        <dbReference type="ARBA" id="ARBA00048247"/>
    </source>
</evidence>
<evidence type="ECO:0000259" key="19">
    <source>
        <dbReference type="Pfam" id="PF12804"/>
    </source>
</evidence>
<gene>
    <name evidence="18 20" type="primary">glmU</name>
    <name evidence="20" type="ORF">brsh051_19340</name>
</gene>
<evidence type="ECO:0000256" key="12">
    <source>
        <dbReference type="ARBA" id="ARBA00023268"/>
    </source>
</evidence>
<keyword evidence="21" id="KW-1185">Reference proteome</keyword>
<dbReference type="InterPro" id="IPR025877">
    <property type="entry name" value="MobA-like_NTP_Trfase"/>
</dbReference>
<dbReference type="GO" id="GO:0005737">
    <property type="term" value="C:cytoplasm"/>
    <property type="evidence" value="ECO:0007669"/>
    <property type="project" value="UniProtKB-SubCell"/>
</dbReference>
<dbReference type="GO" id="GO:0003977">
    <property type="term" value="F:UDP-N-acetylglucosamine diphosphorylase activity"/>
    <property type="evidence" value="ECO:0007669"/>
    <property type="project" value="UniProtKB-UniRule"/>
</dbReference>
<dbReference type="GO" id="GO:0071555">
    <property type="term" value="P:cell wall organization"/>
    <property type="evidence" value="ECO:0007669"/>
    <property type="project" value="UniProtKB-KW"/>
</dbReference>
<evidence type="ECO:0000256" key="5">
    <source>
        <dbReference type="ARBA" id="ARBA00022679"/>
    </source>
</evidence>
<dbReference type="HAMAP" id="MF_01631">
    <property type="entry name" value="GlmU"/>
    <property type="match status" value="1"/>
</dbReference>
<dbReference type="Gene3D" id="2.160.10.10">
    <property type="entry name" value="Hexapeptide repeat proteins"/>
    <property type="match status" value="1"/>
</dbReference>
<feature type="binding site" evidence="18">
    <location>
        <position position="179"/>
    </location>
    <ligand>
        <name>UDP-N-acetyl-alpha-D-glucosamine</name>
        <dbReference type="ChEBI" id="CHEBI:57705"/>
    </ligand>
</feature>
<dbReference type="AlphaFoldDB" id="A0AAN0MH50"/>
<dbReference type="PROSITE" id="PS00101">
    <property type="entry name" value="HEXAPEP_TRANSFERASES"/>
    <property type="match status" value="1"/>
</dbReference>
<keyword evidence="4 18" id="KW-0963">Cytoplasm</keyword>
<feature type="binding site" evidence="18">
    <location>
        <position position="113"/>
    </location>
    <ligand>
        <name>Mg(2+)</name>
        <dbReference type="ChEBI" id="CHEBI:18420"/>
    </ligand>
</feature>
<comment type="subunit">
    <text evidence="18">Homotrimer.</text>
</comment>
<dbReference type="GO" id="GO:0000287">
    <property type="term" value="F:magnesium ion binding"/>
    <property type="evidence" value="ECO:0007669"/>
    <property type="project" value="UniProtKB-UniRule"/>
</dbReference>
<keyword evidence="11 18" id="KW-0573">Peptidoglycan synthesis</keyword>
<feature type="domain" description="MobA-like NTP transferase" evidence="19">
    <location>
        <begin position="13"/>
        <end position="149"/>
    </location>
</feature>
<sequence length="499" mass="52877">MSTTPAPAPVAAVIVLAAGGGTRMKSKSSKLLHPVAGRAMLSYALDAAQTLHPGKLVVVVGHLREQVEALLNENYPQVTIVEQPVRNGTGGAVACGMSVLGEVSREVVVTYGDVPMLTGETLAALVKAHREGGNACTVLTAVVPDPTGYGRIVRERGQVARIIEHRDASDAERLIREINSGIYVFDGQVLREGLASLTTDNEQGELYLTDVLEYARKHDRNVGAYVTDDIWQTEGVNDRVQLARMNAEVNRRILERWMLDGVTVVDPATTWIEADVDLEADVTILPNTQLLGATSVATGAVIGPDTTLRDVEVGENAHVIRTHGELSVINADAEVGPFARLRPGTVLGAHGKIGTFVETKNAQIGDGSKVPHLTYCGDAFIGEGVNVGAGTIFANYDGTHKSPTHLGDYVFIGSNTVLVAPVDIGDGAFVAAGSTIVDDVPAGALAVARGHEHISTDWVHRKRAGSAASDAAIDSDGEIHPMVAEARARLREENQEDDQ</sequence>
<keyword evidence="6 18" id="KW-0548">Nucleotidyltransferase</keyword>
<dbReference type="InterPro" id="IPR011004">
    <property type="entry name" value="Trimer_LpxA-like_sf"/>
</dbReference>
<feature type="binding site" evidence="18">
    <location>
        <position position="237"/>
    </location>
    <ligand>
        <name>UDP-N-acetyl-alpha-D-glucosamine</name>
        <dbReference type="ChEBI" id="CHEBI:57705"/>
    </ligand>
</feature>
<dbReference type="RefSeq" id="WP_286264470.1">
    <property type="nucleotide sequence ID" value="NZ_AP028056.1"/>
</dbReference>
<evidence type="ECO:0000256" key="1">
    <source>
        <dbReference type="ARBA" id="ARBA00004496"/>
    </source>
</evidence>
<keyword evidence="14 18" id="KW-0961">Cell wall biogenesis/degradation</keyword>
<feature type="binding site" evidence="18">
    <location>
        <position position="342"/>
    </location>
    <ligand>
        <name>UDP-N-acetyl-alpha-D-glucosamine</name>
        <dbReference type="ChEBI" id="CHEBI:57705"/>
    </ligand>
</feature>
<comment type="pathway">
    <text evidence="18">Bacterial outer membrane biogenesis; LPS lipid A biosynthesis.</text>
</comment>
<dbReference type="KEGG" id="broo:brsh051_19340"/>
<name>A0AAN0MH50_9ACTN</name>
<dbReference type="NCBIfam" id="NF010932">
    <property type="entry name" value="PRK14352.1"/>
    <property type="match status" value="1"/>
</dbReference>
<comment type="subcellular location">
    <subcellularLocation>
        <location evidence="1 18">Cytoplasm</location>
    </subcellularLocation>
</comment>
<feature type="active site" description="Proton acceptor" evidence="18">
    <location>
        <position position="372"/>
    </location>
</feature>
<dbReference type="NCBIfam" id="TIGR01173">
    <property type="entry name" value="glmU"/>
    <property type="match status" value="1"/>
</dbReference>
<proteinExistence type="inferred from homology"/>
<keyword evidence="5 18" id="KW-0808">Transferase</keyword>
<evidence type="ECO:0000256" key="13">
    <source>
        <dbReference type="ARBA" id="ARBA00023315"/>
    </source>
</evidence>
<feature type="binding site" evidence="18">
    <location>
        <begin position="16"/>
        <end position="19"/>
    </location>
    <ligand>
        <name>UDP-N-acetyl-alpha-D-glucosamine</name>
        <dbReference type="ChEBI" id="CHEBI:57705"/>
    </ligand>
</feature>
<dbReference type="Pfam" id="PF12804">
    <property type="entry name" value="NTP_transf_3"/>
    <property type="match status" value="1"/>
</dbReference>
<keyword evidence="10 18" id="KW-0133">Cell shape</keyword>
<evidence type="ECO:0000256" key="18">
    <source>
        <dbReference type="HAMAP-Rule" id="MF_01631"/>
    </source>
</evidence>
<evidence type="ECO:0000313" key="21">
    <source>
        <dbReference type="Proteomes" id="UP001431656"/>
    </source>
</evidence>
<evidence type="ECO:0000256" key="14">
    <source>
        <dbReference type="ARBA" id="ARBA00023316"/>
    </source>
</evidence>
<comment type="pathway">
    <text evidence="18">Nucleotide-sugar biosynthesis; UDP-N-acetyl-alpha-D-glucosamine biosynthesis; N-acetyl-alpha-D-glucosamine 1-phosphate from alpha-D-glucosamine 6-phosphate (route II): step 2/2.</text>
</comment>